<evidence type="ECO:0008006" key="17">
    <source>
        <dbReference type="Google" id="ProtNLM"/>
    </source>
</evidence>
<evidence type="ECO:0000256" key="2">
    <source>
        <dbReference type="ARBA" id="ARBA00004167"/>
    </source>
</evidence>
<dbReference type="AlphaFoldDB" id="W9YJ07"/>
<dbReference type="STRING" id="1182542.W9YJ07"/>
<keyword evidence="11 14" id="KW-0472">Membrane</keyword>
<dbReference type="PANTHER" id="PTHR24305">
    <property type="entry name" value="CYTOCHROME P450"/>
    <property type="match status" value="1"/>
</dbReference>
<dbReference type="Proteomes" id="UP000019478">
    <property type="component" value="Unassembled WGS sequence"/>
</dbReference>
<dbReference type="FunFam" id="1.10.630.10:FF:000069">
    <property type="entry name" value="Cytochrome P450, putative (Eurofung)"/>
    <property type="match status" value="1"/>
</dbReference>
<protein>
    <recommendedName>
        <fullName evidence="17">Cytochrome P450 oxidoreductase</fullName>
    </recommendedName>
</protein>
<reference evidence="15 16" key="1">
    <citation type="submission" date="2013-03" db="EMBL/GenBank/DDBJ databases">
        <title>The Genome Sequence of Capronia epimyces CBS 606.96.</title>
        <authorList>
            <consortium name="The Broad Institute Genomics Platform"/>
            <person name="Cuomo C."/>
            <person name="de Hoog S."/>
            <person name="Gorbushina A."/>
            <person name="Walker B."/>
            <person name="Young S.K."/>
            <person name="Zeng Q."/>
            <person name="Gargeya S."/>
            <person name="Fitzgerald M."/>
            <person name="Haas B."/>
            <person name="Abouelleil A."/>
            <person name="Allen A.W."/>
            <person name="Alvarado L."/>
            <person name="Arachchi H.M."/>
            <person name="Berlin A.M."/>
            <person name="Chapman S.B."/>
            <person name="Gainer-Dewar J."/>
            <person name="Goldberg J."/>
            <person name="Griggs A."/>
            <person name="Gujja S."/>
            <person name="Hansen M."/>
            <person name="Howarth C."/>
            <person name="Imamovic A."/>
            <person name="Ireland A."/>
            <person name="Larimer J."/>
            <person name="McCowan C."/>
            <person name="Murphy C."/>
            <person name="Pearson M."/>
            <person name="Poon T.W."/>
            <person name="Priest M."/>
            <person name="Roberts A."/>
            <person name="Saif S."/>
            <person name="Shea T."/>
            <person name="Sisk P."/>
            <person name="Sykes S."/>
            <person name="Wortman J."/>
            <person name="Nusbaum C."/>
            <person name="Birren B."/>
        </authorList>
    </citation>
    <scope>NUCLEOTIDE SEQUENCE [LARGE SCALE GENOMIC DNA]</scope>
    <source>
        <strain evidence="15 16">CBS 606.96</strain>
    </source>
</reference>
<keyword evidence="8 13" id="KW-0560">Oxidoreductase</keyword>
<dbReference type="InterPro" id="IPR036396">
    <property type="entry name" value="Cyt_P450_sf"/>
</dbReference>
<dbReference type="HOGENOM" id="CLU_001570_14_4_1"/>
<comment type="cofactor">
    <cofactor evidence="1 12">
        <name>heme</name>
        <dbReference type="ChEBI" id="CHEBI:30413"/>
    </cofactor>
</comment>
<dbReference type="GO" id="GO:0005506">
    <property type="term" value="F:iron ion binding"/>
    <property type="evidence" value="ECO:0007669"/>
    <property type="project" value="InterPro"/>
</dbReference>
<evidence type="ECO:0000256" key="9">
    <source>
        <dbReference type="ARBA" id="ARBA00023004"/>
    </source>
</evidence>
<dbReference type="InterPro" id="IPR017972">
    <property type="entry name" value="Cyt_P450_CS"/>
</dbReference>
<proteinExistence type="inferred from homology"/>
<dbReference type="InterPro" id="IPR002401">
    <property type="entry name" value="Cyt_P450_E_grp-I"/>
</dbReference>
<dbReference type="SUPFAM" id="SSF48264">
    <property type="entry name" value="Cytochrome P450"/>
    <property type="match status" value="1"/>
</dbReference>
<evidence type="ECO:0000256" key="4">
    <source>
        <dbReference type="ARBA" id="ARBA00022617"/>
    </source>
</evidence>
<evidence type="ECO:0000256" key="14">
    <source>
        <dbReference type="SAM" id="Phobius"/>
    </source>
</evidence>
<keyword evidence="10 13" id="KW-0503">Monooxygenase</keyword>
<feature type="binding site" description="axial binding residue" evidence="12">
    <location>
        <position position="450"/>
    </location>
    <ligand>
        <name>heme</name>
        <dbReference type="ChEBI" id="CHEBI:30413"/>
    </ligand>
    <ligandPart>
        <name>Fe</name>
        <dbReference type="ChEBI" id="CHEBI:18248"/>
    </ligandPart>
</feature>
<dbReference type="EMBL" id="AMGY01000002">
    <property type="protein sequence ID" value="EXJ89675.1"/>
    <property type="molecule type" value="Genomic_DNA"/>
</dbReference>
<comment type="subcellular location">
    <subcellularLocation>
        <location evidence="2">Membrane</location>
        <topology evidence="2">Single-pass membrane protein</topology>
    </subcellularLocation>
</comment>
<keyword evidence="5 14" id="KW-0812">Transmembrane</keyword>
<evidence type="ECO:0000256" key="3">
    <source>
        <dbReference type="ARBA" id="ARBA00010617"/>
    </source>
</evidence>
<organism evidence="15 16">
    <name type="scientific">Capronia epimyces CBS 606.96</name>
    <dbReference type="NCBI Taxonomy" id="1182542"/>
    <lineage>
        <taxon>Eukaryota</taxon>
        <taxon>Fungi</taxon>
        <taxon>Dikarya</taxon>
        <taxon>Ascomycota</taxon>
        <taxon>Pezizomycotina</taxon>
        <taxon>Eurotiomycetes</taxon>
        <taxon>Chaetothyriomycetidae</taxon>
        <taxon>Chaetothyriales</taxon>
        <taxon>Herpotrichiellaceae</taxon>
        <taxon>Capronia</taxon>
    </lineage>
</organism>
<keyword evidence="6 12" id="KW-0479">Metal-binding</keyword>
<keyword evidence="4 12" id="KW-0349">Heme</keyword>
<dbReference type="GeneID" id="19166872"/>
<dbReference type="PRINTS" id="PR00463">
    <property type="entry name" value="EP450I"/>
</dbReference>
<dbReference type="Gene3D" id="1.10.630.10">
    <property type="entry name" value="Cytochrome P450"/>
    <property type="match status" value="1"/>
</dbReference>
<dbReference type="PRINTS" id="PR00385">
    <property type="entry name" value="P450"/>
</dbReference>
<evidence type="ECO:0000256" key="5">
    <source>
        <dbReference type="ARBA" id="ARBA00022692"/>
    </source>
</evidence>
<comment type="caution">
    <text evidence="15">The sequence shown here is derived from an EMBL/GenBank/DDBJ whole genome shotgun (WGS) entry which is preliminary data.</text>
</comment>
<dbReference type="PROSITE" id="PS00086">
    <property type="entry name" value="CYTOCHROME_P450"/>
    <property type="match status" value="1"/>
</dbReference>
<dbReference type="CDD" id="cd11062">
    <property type="entry name" value="CYP58-like"/>
    <property type="match status" value="1"/>
</dbReference>
<dbReference type="InterPro" id="IPR001128">
    <property type="entry name" value="Cyt_P450"/>
</dbReference>
<gene>
    <name evidence="15" type="ORF">A1O3_02742</name>
</gene>
<evidence type="ECO:0000256" key="10">
    <source>
        <dbReference type="ARBA" id="ARBA00023033"/>
    </source>
</evidence>
<sequence>MAISSIVNYPITSLIVAYFVYLLGLVVYRLYFHPLAKFPGPKYAAISRWHEFYYEVVKKGQFTFKIQELHKQYGPIVRIVPDELHIQDSQFYETLYTKAGRVDKYDWMAGRFGCNTSVFTTGPDELHRIRRGALNPLFSRARIVDLQTIIRLKIKLLVDRIAEFQRENKVLPLNRAFMALTGDVVMQYCFSMSYDHLKGANFEKTMHEPFMAASISGHLSLQCPWVPKLLFLLPESILVKIEPLYALVFRMQADFRRQITAMKQGKMNDLIAKSSHPTVFQELISSNLPEAEKETRRLQDEAQLVVAAGVTTTGWALSVAAFHLTSNPAVLKKLRAELEQAIPDPAAPLSWLELEKLPYLTGCVHEAVRLSDAVSTRNPRLFSKPLTYKDWVIPPRTPVSMTIVDVHNDEDIFPSPHEFRPERWIGTPKTKDGSSLERYFVGFGKGSRSCLGINLAHAELYLTLAAVFRTFTFELYETDISDVALAHDFFLPSPKLDSKGVRVKVSKA</sequence>
<keyword evidence="7 14" id="KW-1133">Transmembrane helix</keyword>
<dbReference type="eggNOG" id="KOG0156">
    <property type="taxonomic scope" value="Eukaryota"/>
</dbReference>
<comment type="similarity">
    <text evidence="3 13">Belongs to the cytochrome P450 family.</text>
</comment>
<evidence type="ECO:0000256" key="13">
    <source>
        <dbReference type="RuleBase" id="RU000461"/>
    </source>
</evidence>
<dbReference type="RefSeq" id="XP_007731072.1">
    <property type="nucleotide sequence ID" value="XM_007732882.1"/>
</dbReference>
<evidence type="ECO:0000256" key="1">
    <source>
        <dbReference type="ARBA" id="ARBA00001971"/>
    </source>
</evidence>
<keyword evidence="16" id="KW-1185">Reference proteome</keyword>
<dbReference type="PANTHER" id="PTHR24305:SF157">
    <property type="entry name" value="N-ACETYLTRYPTOPHAN 6-HYDROXYLASE IVOC-RELATED"/>
    <property type="match status" value="1"/>
</dbReference>
<evidence type="ECO:0000256" key="12">
    <source>
        <dbReference type="PIRSR" id="PIRSR602401-1"/>
    </source>
</evidence>
<evidence type="ECO:0000313" key="15">
    <source>
        <dbReference type="EMBL" id="EXJ89675.1"/>
    </source>
</evidence>
<dbReference type="OrthoDB" id="3945418at2759"/>
<dbReference type="GO" id="GO:0016020">
    <property type="term" value="C:membrane"/>
    <property type="evidence" value="ECO:0007669"/>
    <property type="project" value="UniProtKB-SubCell"/>
</dbReference>
<accession>W9YJ07</accession>
<evidence type="ECO:0000256" key="6">
    <source>
        <dbReference type="ARBA" id="ARBA00022723"/>
    </source>
</evidence>
<keyword evidence="9 12" id="KW-0408">Iron</keyword>
<name>W9YJ07_9EURO</name>
<evidence type="ECO:0000256" key="11">
    <source>
        <dbReference type="ARBA" id="ARBA00023136"/>
    </source>
</evidence>
<evidence type="ECO:0000256" key="8">
    <source>
        <dbReference type="ARBA" id="ARBA00023002"/>
    </source>
</evidence>
<dbReference type="GO" id="GO:0004497">
    <property type="term" value="F:monooxygenase activity"/>
    <property type="evidence" value="ECO:0007669"/>
    <property type="project" value="UniProtKB-KW"/>
</dbReference>
<dbReference type="GO" id="GO:0020037">
    <property type="term" value="F:heme binding"/>
    <property type="evidence" value="ECO:0007669"/>
    <property type="project" value="InterPro"/>
</dbReference>
<dbReference type="Pfam" id="PF00067">
    <property type="entry name" value="p450"/>
    <property type="match status" value="1"/>
</dbReference>
<evidence type="ECO:0000256" key="7">
    <source>
        <dbReference type="ARBA" id="ARBA00022989"/>
    </source>
</evidence>
<feature type="transmembrane region" description="Helical" evidence="14">
    <location>
        <begin position="6"/>
        <end position="28"/>
    </location>
</feature>
<dbReference type="GO" id="GO:0016705">
    <property type="term" value="F:oxidoreductase activity, acting on paired donors, with incorporation or reduction of molecular oxygen"/>
    <property type="evidence" value="ECO:0007669"/>
    <property type="project" value="InterPro"/>
</dbReference>
<dbReference type="InterPro" id="IPR050121">
    <property type="entry name" value="Cytochrome_P450_monoxygenase"/>
</dbReference>
<evidence type="ECO:0000313" key="16">
    <source>
        <dbReference type="Proteomes" id="UP000019478"/>
    </source>
</evidence>